<sequence length="257" mass="30038">MDEYTVLRSVKDLNNIEQDTIRFFDSSPEKMEIDIQSKAFEYPTICSFCNRTGDQECIEIIGISGEHEFDAVGVFYCKYCKNSTVNFFINEKFYYIDEENAKTHYPYVLTVTDQSPRLTYQNEIPEIVQAKYKDFFDIYNQAATAESSNLLHLAGMGYRKSIEFLVTDFLKDYPTDDSVTHEWLENPKTTLKQKIEKLPNQRLIRTGTAIAYLGNDETHYTSRHPDFNLQHMKKFIGLLIKELESEFIYDDVESFLG</sequence>
<organism evidence="1 2">
    <name type="scientific">Aerococcus urinaeequi</name>
    <dbReference type="NCBI Taxonomy" id="51665"/>
    <lineage>
        <taxon>Bacteria</taxon>
        <taxon>Bacillati</taxon>
        <taxon>Bacillota</taxon>
        <taxon>Bacilli</taxon>
        <taxon>Lactobacillales</taxon>
        <taxon>Aerococcaceae</taxon>
        <taxon>Aerococcus</taxon>
    </lineage>
</organism>
<gene>
    <name evidence="1" type="ORF">H3232_05675</name>
</gene>
<dbReference type="RefSeq" id="WP_182023390.1">
    <property type="nucleotide sequence ID" value="NZ_JACGAM010000008.1"/>
</dbReference>
<dbReference type="Proteomes" id="UP000540056">
    <property type="component" value="Unassembled WGS sequence"/>
</dbReference>
<evidence type="ECO:0000313" key="2">
    <source>
        <dbReference type="Proteomes" id="UP000540056"/>
    </source>
</evidence>
<evidence type="ECO:0008006" key="3">
    <source>
        <dbReference type="Google" id="ProtNLM"/>
    </source>
</evidence>
<evidence type="ECO:0000313" key="1">
    <source>
        <dbReference type="EMBL" id="MBA5746678.1"/>
    </source>
</evidence>
<accession>A0ABR5ZY52</accession>
<comment type="caution">
    <text evidence="1">The sequence shown here is derived from an EMBL/GenBank/DDBJ whole genome shotgun (WGS) entry which is preliminary data.</text>
</comment>
<proteinExistence type="predicted"/>
<reference evidence="1 2" key="1">
    <citation type="submission" date="2020-07" db="EMBL/GenBank/DDBJ databases">
        <title>Draft Genome Sequences of Lactobacillales Isolated from the International Space Station.</title>
        <authorList>
            <person name="Bharadwaj A.R."/>
            <person name="Singh N.K."/>
            <person name="Wood J.M."/>
            <person name="Debieu M."/>
            <person name="O'Hara N.B."/>
            <person name="Karouia F."/>
            <person name="Mason C.E."/>
            <person name="Venkateswaran K."/>
        </authorList>
    </citation>
    <scope>NUCLEOTIDE SEQUENCE [LARGE SCALE GENOMIC DNA]</scope>
    <source>
        <strain evidence="1 2">151250015-1-258-55</strain>
    </source>
</reference>
<name>A0ABR5ZY52_9LACT</name>
<dbReference type="EMBL" id="JACGAN010000008">
    <property type="protein sequence ID" value="MBA5746678.1"/>
    <property type="molecule type" value="Genomic_DNA"/>
</dbReference>
<keyword evidence="2" id="KW-1185">Reference proteome</keyword>
<protein>
    <recommendedName>
        <fullName evidence="3">DUF4145 domain-containing protein</fullName>
    </recommendedName>
</protein>